<dbReference type="EMBL" id="LN835307">
    <property type="protein sequence ID" value="CRH01492.1"/>
    <property type="molecule type" value="Genomic_DNA"/>
</dbReference>
<name>A0A1J1H978_PLARL</name>
<proteinExistence type="predicted"/>
<keyword evidence="1" id="KW-0853">WD repeat</keyword>
<evidence type="ECO:0000313" key="4">
    <source>
        <dbReference type="EMBL" id="CRH01492.1"/>
    </source>
</evidence>
<dbReference type="Proteomes" id="UP000220158">
    <property type="component" value="Chromosome 12"/>
</dbReference>
<reference evidence="4 5" key="1">
    <citation type="submission" date="2015-04" db="EMBL/GenBank/DDBJ databases">
        <authorList>
            <consortium name="Pathogen Informatics"/>
        </authorList>
    </citation>
    <scope>NUCLEOTIDE SEQUENCE [LARGE SCALE GENOMIC DNA]</scope>
    <source>
        <strain evidence="4 5">SGS1</strain>
    </source>
</reference>
<feature type="region of interest" description="Disordered" evidence="3">
    <location>
        <begin position="545"/>
        <end position="569"/>
    </location>
</feature>
<keyword evidence="2" id="KW-0677">Repeat</keyword>
<gene>
    <name evidence="4" type="ORF">PRELSG_1237600</name>
</gene>
<dbReference type="InterPro" id="IPR019775">
    <property type="entry name" value="WD40_repeat_CS"/>
</dbReference>
<dbReference type="Gene3D" id="2.130.10.10">
    <property type="entry name" value="YVTN repeat-like/Quinoprotein amine dehydrogenase"/>
    <property type="match status" value="3"/>
</dbReference>
<dbReference type="InterPro" id="IPR001680">
    <property type="entry name" value="WD40_rpt"/>
</dbReference>
<evidence type="ECO:0000256" key="1">
    <source>
        <dbReference type="ARBA" id="ARBA00022574"/>
    </source>
</evidence>
<dbReference type="AlphaFoldDB" id="A0A1J1H978"/>
<dbReference type="PANTHER" id="PTHR44090:SF1">
    <property type="entry name" value="SUPERKILLER COMPLEX PROTEIN 8"/>
    <property type="match status" value="1"/>
</dbReference>
<dbReference type="GO" id="GO:0016593">
    <property type="term" value="C:Cdc73/Paf1 complex"/>
    <property type="evidence" value="ECO:0007669"/>
    <property type="project" value="TreeGrafter"/>
</dbReference>
<organism evidence="4 5">
    <name type="scientific">Plasmodium relictum</name>
    <dbReference type="NCBI Taxonomy" id="85471"/>
    <lineage>
        <taxon>Eukaryota</taxon>
        <taxon>Sar</taxon>
        <taxon>Alveolata</taxon>
        <taxon>Apicomplexa</taxon>
        <taxon>Aconoidasida</taxon>
        <taxon>Haemosporida</taxon>
        <taxon>Plasmodiidae</taxon>
        <taxon>Plasmodium</taxon>
        <taxon>Plasmodium (Haemamoeba)</taxon>
    </lineage>
</organism>
<dbReference type="GeneID" id="39737621"/>
<dbReference type="VEuPathDB" id="PlasmoDB:PRELSG_1237600"/>
<dbReference type="RefSeq" id="XP_028534492.1">
    <property type="nucleotide sequence ID" value="XM_028678176.1"/>
</dbReference>
<evidence type="ECO:0000256" key="2">
    <source>
        <dbReference type="ARBA" id="ARBA00022737"/>
    </source>
</evidence>
<evidence type="ECO:0000313" key="5">
    <source>
        <dbReference type="Proteomes" id="UP000220158"/>
    </source>
</evidence>
<protein>
    <submittedName>
        <fullName evidence="4">Uncharacterized protein</fullName>
    </submittedName>
</protein>
<dbReference type="InterPro" id="IPR015943">
    <property type="entry name" value="WD40/YVTN_repeat-like_dom_sf"/>
</dbReference>
<dbReference type="Pfam" id="PF00400">
    <property type="entry name" value="WD40"/>
    <property type="match status" value="3"/>
</dbReference>
<dbReference type="PANTHER" id="PTHR44090">
    <property type="entry name" value="WD REPEAT-CONTAINING PROTEIN 61"/>
    <property type="match status" value="1"/>
</dbReference>
<evidence type="ECO:0000256" key="3">
    <source>
        <dbReference type="SAM" id="MobiDB-lite"/>
    </source>
</evidence>
<dbReference type="SUPFAM" id="SSF50978">
    <property type="entry name" value="WD40 repeat-like"/>
    <property type="match status" value="1"/>
</dbReference>
<sequence length="768" mass="89970">MNDSDTKKFRDISERIQGKYIPVIKFGGTNKYINKNYKNYNDETNNISYTRDDFNKSNIDIYHDNKYGINKVCFSPQGKYIAGCGTNGVIYLYDLYENKLLTKICTHIDNIKDIAISDNDKYIYACGDNRIIEIFDIYENRKICNNNISKYVDVSIPNVIKKKNYKNGNFSDNNIIEGINSLNHNILENTYSPYKTKYIDFTNNKLIYVPIYNYNDLIKNNINMIDLNCIKLNNINEIINKPAFLIKDSHEHITSCLSIPNISNFLIYSGGGDGILKIWDIRMNLFNIHQNNYSKPNSEVLFLDNKNPYASICSHEDTITSISFNKTIDYENCLKLKKEKKKKKTGEDIYNIKYEKEISEETKESSCVDENKNNSSFSSSCSSISYSSLNFDLSKDKLNNIFMTSGYDGYIRLYDMNNNIIKSFSDEEKSITHCMFCHNNKYIISTNKSKYSKIFDFIYMNNKKSAKNMKTYLKNYKNYYLNNLKSDNKTLNNTCDNENIYEDNFSNEIYNDNALISCNIKNIYEDEDLKEQIKIVNELNRKISNDENRDIPNNDSNERMDGSEYSYSNSDSSVYDESIIRTNTFYEHVNKKLEPTWSLFVDNFKYMNLVPFEELNESLKKNHNYVKKYYKNLNCNDYISSEKENDHISSDHKDILYYQLSEIIYNDTHIPKFYSCVSGDKCIIPSIDTYAHVYDIYTGFHVNSINNLYLPNYYIDNSQLYYEENHQIFKKNISFLTSADAYPKNQNIIATSNGWPDGSIVLWIFVPF</sequence>
<dbReference type="KEGG" id="prel:PRELSG_1237600"/>
<dbReference type="InterPro" id="IPR051510">
    <property type="entry name" value="SKI8"/>
</dbReference>
<dbReference type="SMART" id="SM00320">
    <property type="entry name" value="WD40"/>
    <property type="match status" value="5"/>
</dbReference>
<dbReference type="OrthoDB" id="361494at2759"/>
<feature type="compositionally biased region" description="Basic and acidic residues" evidence="3">
    <location>
        <begin position="545"/>
        <end position="562"/>
    </location>
</feature>
<accession>A0A1J1H978</accession>
<dbReference type="PROSITE" id="PS00678">
    <property type="entry name" value="WD_REPEATS_1"/>
    <property type="match status" value="1"/>
</dbReference>
<dbReference type="InterPro" id="IPR036322">
    <property type="entry name" value="WD40_repeat_dom_sf"/>
</dbReference>
<keyword evidence="5" id="KW-1185">Reference proteome</keyword>